<dbReference type="Proteomes" id="UP000717585">
    <property type="component" value="Unassembled WGS sequence"/>
</dbReference>
<dbReference type="Pfam" id="PF12265">
    <property type="entry name" value="CAF1C_H4-bd"/>
    <property type="match status" value="1"/>
</dbReference>
<protein>
    <submittedName>
        <fullName evidence="5">Histone-binding protein RBBP4 or subunit C of CAF1 complex</fullName>
    </submittedName>
</protein>
<evidence type="ECO:0000313" key="6">
    <source>
        <dbReference type="Proteomes" id="UP000717585"/>
    </source>
</evidence>
<feature type="domain" description="Histone-binding protein RBBP4-like N-terminal" evidence="4">
    <location>
        <begin position="15"/>
        <end position="84"/>
    </location>
</feature>
<dbReference type="PANTHER" id="PTHR22850">
    <property type="entry name" value="WD40 REPEAT FAMILY"/>
    <property type="match status" value="1"/>
</dbReference>
<accession>A0A8J6B088</accession>
<organism evidence="5 6">
    <name type="scientific">Carpediemonas membranifera</name>
    <dbReference type="NCBI Taxonomy" id="201153"/>
    <lineage>
        <taxon>Eukaryota</taxon>
        <taxon>Metamonada</taxon>
        <taxon>Carpediemonas-like organisms</taxon>
        <taxon>Carpediemonas</taxon>
    </lineage>
</organism>
<proteinExistence type="predicted"/>
<dbReference type="InterPro" id="IPR015943">
    <property type="entry name" value="WD40/YVTN_repeat-like_dom_sf"/>
</dbReference>
<dbReference type="InterPro" id="IPR001680">
    <property type="entry name" value="WD40_rpt"/>
</dbReference>
<dbReference type="InterPro" id="IPR036322">
    <property type="entry name" value="WD40_repeat_dom_sf"/>
</dbReference>
<dbReference type="SMART" id="SM00320">
    <property type="entry name" value="WD40"/>
    <property type="match status" value="5"/>
</dbReference>
<gene>
    <name evidence="5" type="ORF">J8273_8237</name>
</gene>
<reference evidence="5" key="1">
    <citation type="submission" date="2021-05" db="EMBL/GenBank/DDBJ databases">
        <title>A free-living protist that lacks canonical eukaryotic 1 DNA replication and segregation systems.</title>
        <authorList>
            <person name="Salas-Leiva D.E."/>
            <person name="Tromer E.C."/>
            <person name="Curtis B.A."/>
            <person name="Jerlstrom-Hultqvist J."/>
            <person name="Kolisko M."/>
            <person name="Yi Z."/>
            <person name="Salas-Leiva J.S."/>
            <person name="Gallot-Lavallee L."/>
            <person name="Kops G.J.P.L."/>
            <person name="Archibald J.M."/>
            <person name="Simpson A.G.B."/>
            <person name="Roger A.J."/>
        </authorList>
    </citation>
    <scope>NUCLEOTIDE SEQUENCE</scope>
    <source>
        <strain evidence="5">BICM</strain>
    </source>
</reference>
<comment type="caution">
    <text evidence="5">The sequence shown here is derived from an EMBL/GenBank/DDBJ whole genome shotgun (WGS) entry which is preliminary data.</text>
</comment>
<dbReference type="OrthoDB" id="427795at2759"/>
<evidence type="ECO:0000259" key="4">
    <source>
        <dbReference type="Pfam" id="PF12265"/>
    </source>
</evidence>
<keyword evidence="2" id="KW-0677">Repeat</keyword>
<dbReference type="Gene3D" id="2.130.10.10">
    <property type="entry name" value="YVTN repeat-like/Quinoprotein amine dehydrogenase"/>
    <property type="match status" value="1"/>
</dbReference>
<dbReference type="GO" id="GO:0006325">
    <property type="term" value="P:chromatin organization"/>
    <property type="evidence" value="ECO:0007669"/>
    <property type="project" value="UniProtKB-KW"/>
</dbReference>
<dbReference type="Pfam" id="PF00400">
    <property type="entry name" value="WD40"/>
    <property type="match status" value="2"/>
</dbReference>
<sequence>MDAQQVENERRSANRKAWKKNAPYFNDMVLSEVMEWPSLTFQFFPDKQVTTDNDLAMIRTLSGTNAMENPDELDSLLISTFTLPANASLITSHDVAAVSIDTKLTDTIAKDGADPDAVLVEMGGFVELRKLPDAYNKQMVISYGIEQRIRHNGEVNKARLAPNNANLIAARGPDRAIHIFDRVNQPGTGGLLLRTDREAQPDFTLTGMADEGFPLDWAPGVDGMLAAGDNSGVVALWDLNKADGRPTATWDVGDAVCDLAWHPTASDIVVIAGDATCAVFDARTQTVAVDFEKPAMAAKACPLDPYAVGVCRAGAFERVDMRQPLTPVTVTETPSETYCLSWSPHVPYCAVGCEDGEVCLISLDGALSHVHGDHTRRVNDVDWHPNLPWTLGSVGDDCRLSVWQPDRSVVG</sequence>
<evidence type="ECO:0000313" key="5">
    <source>
        <dbReference type="EMBL" id="KAG9390197.1"/>
    </source>
</evidence>
<dbReference type="EMBL" id="JAHDYR010000066">
    <property type="protein sequence ID" value="KAG9390197.1"/>
    <property type="molecule type" value="Genomic_DNA"/>
</dbReference>
<evidence type="ECO:0000256" key="1">
    <source>
        <dbReference type="ARBA" id="ARBA00022574"/>
    </source>
</evidence>
<name>A0A8J6B088_9EUKA</name>
<keyword evidence="1" id="KW-0853">WD repeat</keyword>
<evidence type="ECO:0000256" key="3">
    <source>
        <dbReference type="ARBA" id="ARBA00022853"/>
    </source>
</evidence>
<keyword evidence="6" id="KW-1185">Reference proteome</keyword>
<dbReference type="InterPro" id="IPR022052">
    <property type="entry name" value="Histone-bd_RBBP4-like_N"/>
</dbReference>
<dbReference type="InterPro" id="IPR050459">
    <property type="entry name" value="WD_repeat_RBAP46/RBAP48/MSI1"/>
</dbReference>
<keyword evidence="3" id="KW-0156">Chromatin regulator</keyword>
<dbReference type="SUPFAM" id="SSF50978">
    <property type="entry name" value="WD40 repeat-like"/>
    <property type="match status" value="1"/>
</dbReference>
<evidence type="ECO:0000256" key="2">
    <source>
        <dbReference type="ARBA" id="ARBA00022737"/>
    </source>
</evidence>
<dbReference type="AlphaFoldDB" id="A0A8J6B088"/>